<feature type="region of interest" description="Disordered" evidence="1">
    <location>
        <begin position="28"/>
        <end position="128"/>
    </location>
</feature>
<dbReference type="Proteomes" id="UP000297777">
    <property type="component" value="Unassembled WGS sequence"/>
</dbReference>
<sequence>MPTTDLNSPSRFKRFLSPPIRWSCNDIESQQTQQSVIHSFQTPSSQMHHSTDHPKDQYSSHHDSIETPYSSSSYTVEDHDMQSPNTQRFTPNPRQTLTDTRMRRPRSTSNPELQFPIPGGFTQEEDYPKSQFGNRDFYFIPRLTCTWCILQTLDLVIRELSEDAVKICDLDNSFGDRYRRTSNIHDQNSISYFENRTNKSQSPYSDTQDLHHNTNPEPNSALTQRVRRRSHSANGSSQAEPLLNPRDYTIDDIESQRFRASKPPAIPIDLDFSGVIQTLRRPIDYFGANKEETKEMWQCVPNEDLEEGMMWNLGADAN</sequence>
<gene>
    <name evidence="2" type="ORF">BTUL_0145g00190</name>
</gene>
<name>A0A4Z1EH21_9HELO</name>
<feature type="compositionally biased region" description="Polar residues" evidence="1">
    <location>
        <begin position="28"/>
        <end position="48"/>
    </location>
</feature>
<evidence type="ECO:0000313" key="2">
    <source>
        <dbReference type="EMBL" id="TGO10072.1"/>
    </source>
</evidence>
<reference evidence="2 3" key="1">
    <citation type="submission" date="2017-12" db="EMBL/GenBank/DDBJ databases">
        <title>Comparative genomics of Botrytis spp.</title>
        <authorList>
            <person name="Valero-Jimenez C.A."/>
            <person name="Tapia P."/>
            <person name="Veloso J."/>
            <person name="Silva-Moreno E."/>
            <person name="Staats M."/>
            <person name="Valdes J.H."/>
            <person name="Van Kan J.A.L."/>
        </authorList>
    </citation>
    <scope>NUCLEOTIDE SEQUENCE [LARGE SCALE GENOMIC DNA]</scope>
    <source>
        <strain evidence="2 3">Bt9001</strain>
    </source>
</reference>
<dbReference type="EMBL" id="PQXH01000145">
    <property type="protein sequence ID" value="TGO10072.1"/>
    <property type="molecule type" value="Genomic_DNA"/>
</dbReference>
<accession>A0A4Z1EH21</accession>
<proteinExistence type="predicted"/>
<comment type="caution">
    <text evidence="2">The sequence shown here is derived from an EMBL/GenBank/DDBJ whole genome shotgun (WGS) entry which is preliminary data.</text>
</comment>
<feature type="region of interest" description="Disordered" evidence="1">
    <location>
        <begin position="189"/>
        <end position="247"/>
    </location>
</feature>
<dbReference type="OrthoDB" id="3551066at2759"/>
<dbReference type="AlphaFoldDB" id="A0A4Z1EH21"/>
<evidence type="ECO:0000256" key="1">
    <source>
        <dbReference type="SAM" id="MobiDB-lite"/>
    </source>
</evidence>
<evidence type="ECO:0000313" key="3">
    <source>
        <dbReference type="Proteomes" id="UP000297777"/>
    </source>
</evidence>
<feature type="compositionally biased region" description="Basic and acidic residues" evidence="1">
    <location>
        <begin position="49"/>
        <end position="65"/>
    </location>
</feature>
<feature type="compositionally biased region" description="Polar residues" evidence="1">
    <location>
        <begin position="82"/>
        <end position="99"/>
    </location>
</feature>
<protein>
    <submittedName>
        <fullName evidence="2">Uncharacterized protein</fullName>
    </submittedName>
</protein>
<keyword evidence="3" id="KW-1185">Reference proteome</keyword>
<organism evidence="2 3">
    <name type="scientific">Botrytis tulipae</name>
    <dbReference type="NCBI Taxonomy" id="87230"/>
    <lineage>
        <taxon>Eukaryota</taxon>
        <taxon>Fungi</taxon>
        <taxon>Dikarya</taxon>
        <taxon>Ascomycota</taxon>
        <taxon>Pezizomycotina</taxon>
        <taxon>Leotiomycetes</taxon>
        <taxon>Helotiales</taxon>
        <taxon>Sclerotiniaceae</taxon>
        <taxon>Botrytis</taxon>
    </lineage>
</organism>
<feature type="compositionally biased region" description="Polar residues" evidence="1">
    <location>
        <begin position="189"/>
        <end position="207"/>
    </location>
</feature>